<dbReference type="Proteomes" id="UP001177021">
    <property type="component" value="Unassembled WGS sequence"/>
</dbReference>
<dbReference type="EMBL" id="CASHSV030000823">
    <property type="protein sequence ID" value="CAJ2679208.1"/>
    <property type="molecule type" value="Genomic_DNA"/>
</dbReference>
<accession>A0ACB0MF01</accession>
<proteinExistence type="predicted"/>
<sequence length="59" mass="7150">MDIFGKVGEEHDIIDQKKEPNDSDRTMLIIMRLYFSMFHLAYWTELKHSCWPIYNFSAH</sequence>
<organism evidence="1 2">
    <name type="scientific">Trifolium pratense</name>
    <name type="common">Red clover</name>
    <dbReference type="NCBI Taxonomy" id="57577"/>
    <lineage>
        <taxon>Eukaryota</taxon>
        <taxon>Viridiplantae</taxon>
        <taxon>Streptophyta</taxon>
        <taxon>Embryophyta</taxon>
        <taxon>Tracheophyta</taxon>
        <taxon>Spermatophyta</taxon>
        <taxon>Magnoliopsida</taxon>
        <taxon>eudicotyledons</taxon>
        <taxon>Gunneridae</taxon>
        <taxon>Pentapetalae</taxon>
        <taxon>rosids</taxon>
        <taxon>fabids</taxon>
        <taxon>Fabales</taxon>
        <taxon>Fabaceae</taxon>
        <taxon>Papilionoideae</taxon>
        <taxon>50 kb inversion clade</taxon>
        <taxon>NPAAA clade</taxon>
        <taxon>Hologalegina</taxon>
        <taxon>IRL clade</taxon>
        <taxon>Trifolieae</taxon>
        <taxon>Trifolium</taxon>
    </lineage>
</organism>
<gene>
    <name evidence="1" type="ORF">MILVUS5_LOCUS41347</name>
</gene>
<name>A0ACB0MF01_TRIPR</name>
<keyword evidence="2" id="KW-1185">Reference proteome</keyword>
<reference evidence="1" key="1">
    <citation type="submission" date="2023-10" db="EMBL/GenBank/DDBJ databases">
        <authorList>
            <person name="Rodriguez Cubillos JULIANA M."/>
            <person name="De Vega J."/>
        </authorList>
    </citation>
    <scope>NUCLEOTIDE SEQUENCE</scope>
</reference>
<evidence type="ECO:0000313" key="2">
    <source>
        <dbReference type="Proteomes" id="UP001177021"/>
    </source>
</evidence>
<protein>
    <submittedName>
        <fullName evidence="1">Uncharacterized protein</fullName>
    </submittedName>
</protein>
<evidence type="ECO:0000313" key="1">
    <source>
        <dbReference type="EMBL" id="CAJ2679208.1"/>
    </source>
</evidence>
<comment type="caution">
    <text evidence="1">The sequence shown here is derived from an EMBL/GenBank/DDBJ whole genome shotgun (WGS) entry which is preliminary data.</text>
</comment>